<feature type="region of interest" description="Disordered" evidence="1">
    <location>
        <begin position="118"/>
        <end position="261"/>
    </location>
</feature>
<evidence type="ECO:0000313" key="3">
    <source>
        <dbReference type="EMBL" id="MBB4675259.1"/>
    </source>
</evidence>
<feature type="region of interest" description="Disordered" evidence="1">
    <location>
        <begin position="297"/>
        <end position="321"/>
    </location>
</feature>
<dbReference type="NCBIfam" id="NF041390">
    <property type="entry name" value="TadE_Rv3655c"/>
    <property type="match status" value="1"/>
</dbReference>
<dbReference type="InterPro" id="IPR021202">
    <property type="entry name" value="Rv3654c-like"/>
</dbReference>
<proteinExistence type="predicted"/>
<dbReference type="AlphaFoldDB" id="A0A7W7C8Q0"/>
<accession>A0A7W7C8Q0</accession>
<feature type="transmembrane region" description="Helical" evidence="2">
    <location>
        <begin position="325"/>
        <end position="347"/>
    </location>
</feature>
<feature type="compositionally biased region" description="Basic and acidic residues" evidence="1">
    <location>
        <begin position="186"/>
        <end position="205"/>
    </location>
</feature>
<dbReference type="Proteomes" id="UP000533598">
    <property type="component" value="Unassembled WGS sequence"/>
</dbReference>
<dbReference type="RefSeq" id="WP_221489795.1">
    <property type="nucleotide sequence ID" value="NZ_BAAAUI010000006.1"/>
</dbReference>
<dbReference type="NCBIfam" id="TIGR03816">
    <property type="entry name" value="tadE_like_DECH"/>
    <property type="match status" value="1"/>
</dbReference>
<keyword evidence="4" id="KW-1185">Reference proteome</keyword>
<comment type="caution">
    <text evidence="3">The sequence shown here is derived from an EMBL/GenBank/DDBJ whole genome shotgun (WGS) entry which is preliminary data.</text>
</comment>
<organism evidence="3 4">
    <name type="scientific">Crossiella cryophila</name>
    <dbReference type="NCBI Taxonomy" id="43355"/>
    <lineage>
        <taxon>Bacteria</taxon>
        <taxon>Bacillati</taxon>
        <taxon>Actinomycetota</taxon>
        <taxon>Actinomycetes</taxon>
        <taxon>Pseudonocardiales</taxon>
        <taxon>Pseudonocardiaceae</taxon>
        <taxon>Crossiella</taxon>
    </lineage>
</organism>
<dbReference type="InterPro" id="IPR049790">
    <property type="entry name" value="Rv3655c/TadE"/>
</dbReference>
<sequence length="432" mass="43925">MRRPLAGDRGSVTVEAAIGIASIAVVLALALAGFRLAVTQLRCVDAAREAARLIARGEPDRAAVVVREMVPGPVQLSSRVEADAVRVEVVARPLGGVFPLREKAFALLEQQAEPIVGEAPQGRLPVAAGGSGRDTPMPSPRSHQAEPAGAQGTGRFSAQGRARRQAGPRRQAGLRTRRAGTSTRDITGDSHVECTSEPAAEHEPTPELVSTPAHSPVPPHAPARGRVSARSRAHARAHPQGCLPTHTQRTPPATTSESATTGALPATALPNSAARHFTSATPTPTSAPTSNTTLIAAAKPKSNPERQAATTDPRPRPTLADDRGFATGLAVLVIAGMLAATMAVAHLGAVVAAGRRAAAAADLAALAAAGRLVDAGQGCAAAGRVAGEMGGRLEECLVDGWVVTVRVGVGLPGVLAVFGATSARARAGPAEL</sequence>
<evidence type="ECO:0000256" key="1">
    <source>
        <dbReference type="SAM" id="MobiDB-lite"/>
    </source>
</evidence>
<protein>
    <submittedName>
        <fullName evidence="3">Secretion/DNA translocation related TadE-like protein</fullName>
    </submittedName>
</protein>
<feature type="transmembrane region" description="Helical" evidence="2">
    <location>
        <begin position="12"/>
        <end position="34"/>
    </location>
</feature>
<keyword evidence="2" id="KW-0472">Membrane</keyword>
<evidence type="ECO:0000313" key="4">
    <source>
        <dbReference type="Proteomes" id="UP000533598"/>
    </source>
</evidence>
<feature type="compositionally biased region" description="Basic residues" evidence="1">
    <location>
        <begin position="227"/>
        <end position="237"/>
    </location>
</feature>
<dbReference type="EMBL" id="JACHMH010000001">
    <property type="protein sequence ID" value="MBB4675259.1"/>
    <property type="molecule type" value="Genomic_DNA"/>
</dbReference>
<gene>
    <name evidence="3" type="ORF">HNR67_001377</name>
</gene>
<reference evidence="3 4" key="1">
    <citation type="submission" date="2020-08" db="EMBL/GenBank/DDBJ databases">
        <title>Sequencing the genomes of 1000 actinobacteria strains.</title>
        <authorList>
            <person name="Klenk H.-P."/>
        </authorList>
    </citation>
    <scope>NUCLEOTIDE SEQUENCE [LARGE SCALE GENOMIC DNA]</scope>
    <source>
        <strain evidence="3 4">DSM 44230</strain>
    </source>
</reference>
<feature type="compositionally biased region" description="Low complexity" evidence="1">
    <location>
        <begin position="250"/>
        <end position="261"/>
    </location>
</feature>
<name>A0A7W7C8Q0_9PSEU</name>
<keyword evidence="2" id="KW-0812">Transmembrane</keyword>
<keyword evidence="2" id="KW-1133">Transmembrane helix</keyword>
<evidence type="ECO:0000256" key="2">
    <source>
        <dbReference type="SAM" id="Phobius"/>
    </source>
</evidence>